<name>A0AAI8BF47_9BURK</name>
<protein>
    <submittedName>
        <fullName evidence="1">Uncharacterized protein</fullName>
    </submittedName>
</protein>
<reference evidence="1 2" key="1">
    <citation type="submission" date="2014-06" db="EMBL/GenBank/DDBJ databases">
        <authorList>
            <person name="Bishop-Lilly K.A."/>
            <person name="Broomall S.M."/>
            <person name="Chain P.S."/>
            <person name="Chertkov O."/>
            <person name="Coyne S.R."/>
            <person name="Daligault H.E."/>
            <person name="Davenport K.W."/>
            <person name="Erkkila T."/>
            <person name="Frey K.G."/>
            <person name="Gibbons H.S."/>
            <person name="Gu W."/>
            <person name="Jaissle J."/>
            <person name="Johnson S.L."/>
            <person name="Koroleva G.I."/>
            <person name="Ladner J.T."/>
            <person name="Lo C.-C."/>
            <person name="Minogue T.D."/>
            <person name="Munk C."/>
            <person name="Palacios G.F."/>
            <person name="Redden C.L."/>
            <person name="Rosenzweig C.N."/>
            <person name="Scholz M.B."/>
            <person name="Teshima H."/>
            <person name="Xu Y."/>
        </authorList>
    </citation>
    <scope>NUCLEOTIDE SEQUENCE [LARGE SCALE GENOMIC DNA]</scope>
    <source>
        <strain evidence="1 2">EO147</strain>
    </source>
</reference>
<dbReference type="KEGG" id="bok:DM82_6207"/>
<keyword evidence="2" id="KW-1185">Reference proteome</keyword>
<evidence type="ECO:0000313" key="2">
    <source>
        <dbReference type="Proteomes" id="UP000029424"/>
    </source>
</evidence>
<accession>A0AAI8BF47</accession>
<evidence type="ECO:0000313" key="1">
    <source>
        <dbReference type="EMBL" id="AIO70960.1"/>
    </source>
</evidence>
<sequence length="56" mass="6157">MSSCAIRRFVSMTESTEASLPAMSIVDETRVGAIIDGLPLWLLVWNANCCIEIGER</sequence>
<organism evidence="1 2">
    <name type="scientific">Burkholderia oklahomensis</name>
    <dbReference type="NCBI Taxonomy" id="342113"/>
    <lineage>
        <taxon>Bacteria</taxon>
        <taxon>Pseudomonadati</taxon>
        <taxon>Pseudomonadota</taxon>
        <taxon>Betaproteobacteria</taxon>
        <taxon>Burkholderiales</taxon>
        <taxon>Burkholderiaceae</taxon>
        <taxon>Burkholderia</taxon>
        <taxon>pseudomallei group</taxon>
    </lineage>
</organism>
<dbReference type="AlphaFoldDB" id="A0AAI8BF47"/>
<proteinExistence type="predicted"/>
<dbReference type="Proteomes" id="UP000029424">
    <property type="component" value="Chromosome 2"/>
</dbReference>
<dbReference type="EMBL" id="CP008727">
    <property type="protein sequence ID" value="AIO70960.1"/>
    <property type="molecule type" value="Genomic_DNA"/>
</dbReference>
<gene>
    <name evidence="1" type="ORF">DM82_6207</name>
</gene>